<dbReference type="Pfam" id="PF05871">
    <property type="entry name" value="ESCRT-II"/>
    <property type="match status" value="1"/>
</dbReference>
<evidence type="ECO:0000256" key="2">
    <source>
        <dbReference type="ARBA" id="ARBA00022448"/>
    </source>
</evidence>
<dbReference type="STRING" id="1280837.A0A316V8W5"/>
<dbReference type="GO" id="GO:0016236">
    <property type="term" value="P:macroautophagy"/>
    <property type="evidence" value="ECO:0007669"/>
    <property type="project" value="UniProtKB-ARBA"/>
</dbReference>
<dbReference type="GO" id="GO:0000814">
    <property type="term" value="C:ESCRT II complex"/>
    <property type="evidence" value="ECO:0007669"/>
    <property type="project" value="InterPro"/>
</dbReference>
<gene>
    <name evidence="5" type="ORF">FA14DRAFT_125397</name>
</gene>
<evidence type="ECO:0000313" key="6">
    <source>
        <dbReference type="Proteomes" id="UP000245771"/>
    </source>
</evidence>
<evidence type="ECO:0000256" key="1">
    <source>
        <dbReference type="ARBA" id="ARBA00009674"/>
    </source>
</evidence>
<proteinExistence type="inferred from homology"/>
<accession>A0A316V8W5</accession>
<dbReference type="Gene3D" id="1.10.10.570">
    <property type="entry name" value="Winged helix' DNA-binding domain. Chain C. Domain 1"/>
    <property type="match status" value="1"/>
</dbReference>
<dbReference type="GeneID" id="37018483"/>
<evidence type="ECO:0000256" key="4">
    <source>
        <dbReference type="ARBA" id="ARBA00030094"/>
    </source>
</evidence>
<reference evidence="5 6" key="1">
    <citation type="journal article" date="2018" name="Mol. Biol. Evol.">
        <title>Broad Genomic Sampling Reveals a Smut Pathogenic Ancestry of the Fungal Clade Ustilaginomycotina.</title>
        <authorList>
            <person name="Kijpornyongpan T."/>
            <person name="Mondo S.J."/>
            <person name="Barry K."/>
            <person name="Sandor L."/>
            <person name="Lee J."/>
            <person name="Lipzen A."/>
            <person name="Pangilinan J."/>
            <person name="LaButti K."/>
            <person name="Hainaut M."/>
            <person name="Henrissat B."/>
            <person name="Grigoriev I.V."/>
            <person name="Spatafora J.W."/>
            <person name="Aime M.C."/>
        </authorList>
    </citation>
    <scope>NUCLEOTIDE SEQUENCE [LARGE SCALE GENOMIC DNA]</scope>
    <source>
        <strain evidence="5 6">MCA 3882</strain>
    </source>
</reference>
<evidence type="ECO:0000256" key="3">
    <source>
        <dbReference type="ARBA" id="ARBA00022927"/>
    </source>
</evidence>
<dbReference type="InterPro" id="IPR014041">
    <property type="entry name" value="ESCRT-II_cplx_Vps25-sub_N"/>
</dbReference>
<name>A0A316V8W5_9BASI</name>
<dbReference type="InterPro" id="IPR036390">
    <property type="entry name" value="WH_DNA-bd_sf"/>
</dbReference>
<dbReference type="RefSeq" id="XP_025353780.1">
    <property type="nucleotide sequence ID" value="XM_025496702.1"/>
</dbReference>
<dbReference type="Proteomes" id="UP000245771">
    <property type="component" value="Unassembled WGS sequence"/>
</dbReference>
<keyword evidence="6" id="KW-1185">Reference proteome</keyword>
<organism evidence="5 6">
    <name type="scientific">Meira miltonrushii</name>
    <dbReference type="NCBI Taxonomy" id="1280837"/>
    <lineage>
        <taxon>Eukaryota</taxon>
        <taxon>Fungi</taxon>
        <taxon>Dikarya</taxon>
        <taxon>Basidiomycota</taxon>
        <taxon>Ustilaginomycotina</taxon>
        <taxon>Exobasidiomycetes</taxon>
        <taxon>Exobasidiales</taxon>
        <taxon>Brachybasidiaceae</taxon>
        <taxon>Meira</taxon>
    </lineage>
</organism>
<dbReference type="AlphaFoldDB" id="A0A316V8W5"/>
<dbReference type="GO" id="GO:0042803">
    <property type="term" value="F:protein homodimerization activity"/>
    <property type="evidence" value="ECO:0007669"/>
    <property type="project" value="TreeGrafter"/>
</dbReference>
<evidence type="ECO:0000313" key="5">
    <source>
        <dbReference type="EMBL" id="PWN33478.1"/>
    </source>
</evidence>
<dbReference type="InterPro" id="IPR008570">
    <property type="entry name" value="ESCRT-II_cplx_Vps25-sub"/>
</dbReference>
<dbReference type="OrthoDB" id="245150at2759"/>
<protein>
    <recommendedName>
        <fullName evidence="4">ESCRT-II complex subunit VPS25</fullName>
    </recommendedName>
</protein>
<comment type="similarity">
    <text evidence="1">Belongs to the VPS25 family.</text>
</comment>
<dbReference type="FunCoup" id="A0A316V8W5">
    <property type="interactions" value="237"/>
</dbReference>
<dbReference type="PANTHER" id="PTHR13149">
    <property type="entry name" value="VACUOLAR PROTEIN SORTING-ASSOCIATED PROTEIN VPS25"/>
    <property type="match status" value="1"/>
</dbReference>
<dbReference type="GO" id="GO:0005198">
    <property type="term" value="F:structural molecule activity"/>
    <property type="evidence" value="ECO:0007669"/>
    <property type="project" value="TreeGrafter"/>
</dbReference>
<dbReference type="InterPro" id="IPR036388">
    <property type="entry name" value="WH-like_DNA-bd_sf"/>
</dbReference>
<dbReference type="GO" id="GO:0043328">
    <property type="term" value="P:protein transport to vacuole involved in ubiquitin-dependent protein catabolic process via the multivesicular body sorting pathway"/>
    <property type="evidence" value="ECO:0007669"/>
    <property type="project" value="TreeGrafter"/>
</dbReference>
<dbReference type="Gene3D" id="1.10.10.10">
    <property type="entry name" value="Winged helix-like DNA-binding domain superfamily/Winged helix DNA-binding domain"/>
    <property type="match status" value="1"/>
</dbReference>
<dbReference type="SUPFAM" id="SSF46785">
    <property type="entry name" value="Winged helix' DNA-binding domain"/>
    <property type="match status" value="2"/>
</dbReference>
<dbReference type="EMBL" id="KZ819604">
    <property type="protein sequence ID" value="PWN33478.1"/>
    <property type="molecule type" value="Genomic_DNA"/>
</dbReference>
<keyword evidence="2" id="KW-0813">Transport</keyword>
<keyword evidence="3" id="KW-0653">Protein transport</keyword>
<dbReference type="PANTHER" id="PTHR13149:SF0">
    <property type="entry name" value="VACUOLAR PROTEIN-SORTING-ASSOCIATED PROTEIN 25"/>
    <property type="match status" value="1"/>
</dbReference>
<dbReference type="FunFam" id="1.10.10.10:FF:000141">
    <property type="entry name" value="vacuolar protein-sorting-associated protein 25"/>
    <property type="match status" value="1"/>
</dbReference>
<dbReference type="InParanoid" id="A0A316V8W5"/>
<sequence length="209" mass="23434">MATNSNIATTSTGSFAYPPLYNFPPFFTLQRNAQTLASQLTTWTRFVLDFCQHNRIFTLDVEGAWERTTGAGGLFRNAAIQRELNSDSIRQVFKALVDQGSATWDPPIAKSNSKSANKSLVVADRILVFWRKPEEWGEQIFNWISKTGQNGSIMTFFELTEGDLVQDQEFHYLPIPLLRLALLTLEKQGKARVFEGTEGGDSTTGVKFA</sequence>